<name>A0AA40F2Y8_9PEZI</name>
<evidence type="ECO:0008006" key="4">
    <source>
        <dbReference type="Google" id="ProtNLM"/>
    </source>
</evidence>
<dbReference type="Proteomes" id="UP001172155">
    <property type="component" value="Unassembled WGS sequence"/>
</dbReference>
<evidence type="ECO:0000313" key="3">
    <source>
        <dbReference type="Proteomes" id="UP001172155"/>
    </source>
</evidence>
<gene>
    <name evidence="2" type="ORF">B0T18DRAFT_389699</name>
</gene>
<feature type="compositionally biased region" description="Acidic residues" evidence="1">
    <location>
        <begin position="152"/>
        <end position="165"/>
    </location>
</feature>
<dbReference type="PANTHER" id="PTHR15410">
    <property type="entry name" value="HIRA-INTERACTING PROTEIN 3"/>
    <property type="match status" value="1"/>
</dbReference>
<reference evidence="2" key="1">
    <citation type="submission" date="2023-06" db="EMBL/GenBank/DDBJ databases">
        <title>Genome-scale phylogeny and comparative genomics of the fungal order Sordariales.</title>
        <authorList>
            <consortium name="Lawrence Berkeley National Laboratory"/>
            <person name="Hensen N."/>
            <person name="Bonometti L."/>
            <person name="Westerberg I."/>
            <person name="Brannstrom I.O."/>
            <person name="Guillou S."/>
            <person name="Cros-Aarteil S."/>
            <person name="Calhoun S."/>
            <person name="Haridas S."/>
            <person name="Kuo A."/>
            <person name="Mondo S."/>
            <person name="Pangilinan J."/>
            <person name="Riley R."/>
            <person name="LaButti K."/>
            <person name="Andreopoulos B."/>
            <person name="Lipzen A."/>
            <person name="Chen C."/>
            <person name="Yanf M."/>
            <person name="Daum C."/>
            <person name="Ng V."/>
            <person name="Clum A."/>
            <person name="Steindorff A."/>
            <person name="Ohm R."/>
            <person name="Martin F."/>
            <person name="Silar P."/>
            <person name="Natvig D."/>
            <person name="Lalanne C."/>
            <person name="Gautier V."/>
            <person name="Ament-velasquez S.L."/>
            <person name="Kruys A."/>
            <person name="Hutchinson M.I."/>
            <person name="Powell A.J."/>
            <person name="Barry K."/>
            <person name="Miller A.N."/>
            <person name="Grigoriev I.V."/>
            <person name="Debuchy R."/>
            <person name="Gladieux P."/>
            <person name="Thoren M.H."/>
            <person name="Johannesson H."/>
        </authorList>
    </citation>
    <scope>NUCLEOTIDE SEQUENCE</scope>
    <source>
        <strain evidence="2">SMH3187-1</strain>
    </source>
</reference>
<feature type="compositionally biased region" description="Basic residues" evidence="1">
    <location>
        <begin position="180"/>
        <end position="196"/>
    </location>
</feature>
<dbReference type="AlphaFoldDB" id="A0AA40F2Y8"/>
<proteinExistence type="predicted"/>
<protein>
    <recommendedName>
        <fullName evidence="4">Transcriptional regulator</fullName>
    </recommendedName>
</protein>
<evidence type="ECO:0000256" key="1">
    <source>
        <dbReference type="SAM" id="MobiDB-lite"/>
    </source>
</evidence>
<comment type="caution">
    <text evidence="2">The sequence shown here is derived from an EMBL/GenBank/DDBJ whole genome shotgun (WGS) entry which is preliminary data.</text>
</comment>
<feature type="compositionally biased region" description="Low complexity" evidence="1">
    <location>
        <begin position="166"/>
        <end position="177"/>
    </location>
</feature>
<feature type="compositionally biased region" description="Basic and acidic residues" evidence="1">
    <location>
        <begin position="392"/>
        <end position="401"/>
    </location>
</feature>
<dbReference type="GO" id="GO:0005634">
    <property type="term" value="C:nucleus"/>
    <property type="evidence" value="ECO:0007669"/>
    <property type="project" value="TreeGrafter"/>
</dbReference>
<keyword evidence="3" id="KW-1185">Reference proteome</keyword>
<feature type="compositionally biased region" description="Basic residues" evidence="1">
    <location>
        <begin position="101"/>
        <end position="110"/>
    </location>
</feature>
<sequence length="484" mass="51767">MAPRVPSDKVLESALEDAVQGIFDSAERDQLTVNYVRQVAEKKLGLEDGFFKTGDWKARSKEVARKAVDKAEAEALNSQQSTASPKPDSDVDAESEPTPKPKPRAKPKPKAKPEPKQKPKPKSKAKPIKKRKAATSDDESDSVSSDLSDISDASDSDISDSDISDSDASSSAQSSDSAPKRKRGRTKAVGRGKKRKSATDDEEDDDSSASDSEPKHPRKKKVKSEGAPKPAPKGKGKPKEQTPVPDPASGSESPLSDAPTRESAEAEPVAVAKVGTPILDEESEMSEVFDELPKRKGKSGAKATKGERKTKAPAKSAAADFSGEGALIRQLQVQLNKCGVRKVWGVLLKTYGDDKRAKIQHLKGMLSDVGMVGRFSESRAREIKERRELMADLDEVKEGEKSWGLTTSARPTRRAAAAAKPRKVSSSESGDEEENPGGAKAGTGSGRSDDDESDDSSVQAKPRARGSTKHRAALAFLGNDSESE</sequence>
<organism evidence="2 3">
    <name type="scientific">Schizothecium vesticola</name>
    <dbReference type="NCBI Taxonomy" id="314040"/>
    <lineage>
        <taxon>Eukaryota</taxon>
        <taxon>Fungi</taxon>
        <taxon>Dikarya</taxon>
        <taxon>Ascomycota</taxon>
        <taxon>Pezizomycotina</taxon>
        <taxon>Sordariomycetes</taxon>
        <taxon>Sordariomycetidae</taxon>
        <taxon>Sordariales</taxon>
        <taxon>Schizotheciaceae</taxon>
        <taxon>Schizothecium</taxon>
    </lineage>
</organism>
<feature type="compositionally biased region" description="Acidic residues" evidence="1">
    <location>
        <begin position="279"/>
        <end position="290"/>
    </location>
</feature>
<feature type="compositionally biased region" description="Low complexity" evidence="1">
    <location>
        <begin position="142"/>
        <end position="151"/>
    </location>
</feature>
<dbReference type="InterPro" id="IPR037647">
    <property type="entry name" value="HIRIP3"/>
</dbReference>
<feature type="compositionally biased region" description="Basic residues" evidence="1">
    <location>
        <begin position="462"/>
        <end position="472"/>
    </location>
</feature>
<evidence type="ECO:0000313" key="2">
    <source>
        <dbReference type="EMBL" id="KAK0750244.1"/>
    </source>
</evidence>
<dbReference type="PANTHER" id="PTHR15410:SF2">
    <property type="entry name" value="HIRA-INTERACTING PROTEIN 3"/>
    <property type="match status" value="1"/>
</dbReference>
<feature type="region of interest" description="Disordered" evidence="1">
    <location>
        <begin position="69"/>
        <end position="319"/>
    </location>
</feature>
<accession>A0AA40F2Y8</accession>
<feature type="region of interest" description="Disordered" evidence="1">
    <location>
        <begin position="392"/>
        <end position="484"/>
    </location>
</feature>
<feature type="compositionally biased region" description="Low complexity" evidence="1">
    <location>
        <begin position="407"/>
        <end position="427"/>
    </location>
</feature>
<feature type="compositionally biased region" description="Basic residues" evidence="1">
    <location>
        <begin position="118"/>
        <end position="133"/>
    </location>
</feature>
<dbReference type="EMBL" id="JAUKUD010000003">
    <property type="protein sequence ID" value="KAK0750244.1"/>
    <property type="molecule type" value="Genomic_DNA"/>
</dbReference>